<dbReference type="Proteomes" id="UP000077266">
    <property type="component" value="Unassembled WGS sequence"/>
</dbReference>
<evidence type="ECO:0008006" key="3">
    <source>
        <dbReference type="Google" id="ProtNLM"/>
    </source>
</evidence>
<evidence type="ECO:0000313" key="2">
    <source>
        <dbReference type="Proteomes" id="UP000077266"/>
    </source>
</evidence>
<protein>
    <recommendedName>
        <fullName evidence="3">Cleavage/polyadenylation specificity factor A subunit N-terminal domain-containing protein</fullName>
    </recommendedName>
</protein>
<accession>A0A165PXF3</accession>
<evidence type="ECO:0000313" key="1">
    <source>
        <dbReference type="EMBL" id="KZW02794.1"/>
    </source>
</evidence>
<dbReference type="InParanoid" id="A0A165PXF3"/>
<keyword evidence="2" id="KW-1185">Reference proteome</keyword>
<gene>
    <name evidence="1" type="ORF">EXIGLDRAFT_730904</name>
</gene>
<dbReference type="AlphaFoldDB" id="A0A165PXF3"/>
<dbReference type="OrthoDB" id="2897020at2759"/>
<dbReference type="EMBL" id="KV425886">
    <property type="protein sequence ID" value="KZW02794.1"/>
    <property type="molecule type" value="Genomic_DNA"/>
</dbReference>
<proteinExistence type="predicted"/>
<name>A0A165PXF3_EXIGL</name>
<sequence>MAAQRTIDVRAVGHVAERIYIHDSYVVTFGPDATSTNLWTLSNDGRRLDHLKILRTLEEPGGIAPIVDTERKLVAITGRSSGPPELHISDISSGDLVRTLMLYGSLDDVRMPYSSRLGHALVSTRVVDELPRVLVVDVAGNGWIAGVAYIPPDLRTSTDDRPDPQFGAEHITDDGDIICSYVAPPLPDGVDHFTLIRWNGTPNENTLPAVRADLSISLVDGDAVSVSCCLPFCDDALLVSACEAVQDAIDTAYSRWSVLRAIGLRALDTLWTAEPVWGVIRRLHHAVDAGVVLATGTQNAREDGGKNIPVSFIAAFDDKTGALRRLERVNHIAQGVSVRLCAATSDTVIVIFANGDMSMASLDDFLAHGLARDVDTHKVATTQLWKDDGKKVVHAALASTSVIVATQTNLVVASW</sequence>
<reference evidence="1 2" key="1">
    <citation type="journal article" date="2016" name="Mol. Biol. Evol.">
        <title>Comparative Genomics of Early-Diverging Mushroom-Forming Fungi Provides Insights into the Origins of Lignocellulose Decay Capabilities.</title>
        <authorList>
            <person name="Nagy L.G."/>
            <person name="Riley R."/>
            <person name="Tritt A."/>
            <person name="Adam C."/>
            <person name="Daum C."/>
            <person name="Floudas D."/>
            <person name="Sun H."/>
            <person name="Yadav J.S."/>
            <person name="Pangilinan J."/>
            <person name="Larsson K.H."/>
            <person name="Matsuura K."/>
            <person name="Barry K."/>
            <person name="Labutti K."/>
            <person name="Kuo R."/>
            <person name="Ohm R.A."/>
            <person name="Bhattacharya S.S."/>
            <person name="Shirouzu T."/>
            <person name="Yoshinaga Y."/>
            <person name="Martin F.M."/>
            <person name="Grigoriev I.V."/>
            <person name="Hibbett D.S."/>
        </authorList>
    </citation>
    <scope>NUCLEOTIDE SEQUENCE [LARGE SCALE GENOMIC DNA]</scope>
    <source>
        <strain evidence="1 2">HHB12029</strain>
    </source>
</reference>
<organism evidence="1 2">
    <name type="scientific">Exidia glandulosa HHB12029</name>
    <dbReference type="NCBI Taxonomy" id="1314781"/>
    <lineage>
        <taxon>Eukaryota</taxon>
        <taxon>Fungi</taxon>
        <taxon>Dikarya</taxon>
        <taxon>Basidiomycota</taxon>
        <taxon>Agaricomycotina</taxon>
        <taxon>Agaricomycetes</taxon>
        <taxon>Auriculariales</taxon>
        <taxon>Exidiaceae</taxon>
        <taxon>Exidia</taxon>
    </lineage>
</organism>